<dbReference type="EMBL" id="CH445345">
    <property type="protein sequence ID" value="EAT80365.2"/>
    <property type="molecule type" value="Genomic_DNA"/>
</dbReference>
<dbReference type="GeneID" id="5979095"/>
<dbReference type="Proteomes" id="UP000001055">
    <property type="component" value="Unassembled WGS sequence"/>
</dbReference>
<name>Q0U8G1_PHANO</name>
<proteinExistence type="predicted"/>
<protein>
    <submittedName>
        <fullName evidence="1">Uncharacterized protein</fullName>
    </submittedName>
</protein>
<dbReference type="InParanoid" id="Q0U8G1"/>
<dbReference type="RefSeq" id="XP_001802185.1">
    <property type="nucleotide sequence ID" value="XM_001802133.1"/>
</dbReference>
<dbReference type="AlphaFoldDB" id="Q0U8G1"/>
<organism evidence="1 2">
    <name type="scientific">Phaeosphaeria nodorum (strain SN15 / ATCC MYA-4574 / FGSC 10173)</name>
    <name type="common">Glume blotch fungus</name>
    <name type="synonym">Parastagonospora nodorum</name>
    <dbReference type="NCBI Taxonomy" id="321614"/>
    <lineage>
        <taxon>Eukaryota</taxon>
        <taxon>Fungi</taxon>
        <taxon>Dikarya</taxon>
        <taxon>Ascomycota</taxon>
        <taxon>Pezizomycotina</taxon>
        <taxon>Dothideomycetes</taxon>
        <taxon>Pleosporomycetidae</taxon>
        <taxon>Pleosporales</taxon>
        <taxon>Pleosporineae</taxon>
        <taxon>Phaeosphaeriaceae</taxon>
        <taxon>Parastagonospora</taxon>
    </lineage>
</organism>
<gene>
    <name evidence="1" type="ORF">SNOG_11953</name>
</gene>
<sequence length="128" mass="13936">MRARRFSLHLSSGDKYHRYGDDPVHTQAHPVRDKTRNRAAELPHAAHQSGTVSGPLSFSALISPFGRSDTTGCKCPKDRQCCAYAQPRFKDQCSTGGIQLHRCACDHGCVLRGVLDARPSDANFGAIG</sequence>
<evidence type="ECO:0000313" key="1">
    <source>
        <dbReference type="EMBL" id="EAT80365.2"/>
    </source>
</evidence>
<dbReference type="KEGG" id="pno:SNOG_11953"/>
<reference evidence="2" key="1">
    <citation type="journal article" date="2007" name="Plant Cell">
        <title>Dothideomycete-plant interactions illuminated by genome sequencing and EST analysis of the wheat pathogen Stagonospora nodorum.</title>
        <authorList>
            <person name="Hane J.K."/>
            <person name="Lowe R.G."/>
            <person name="Solomon P.S."/>
            <person name="Tan K.C."/>
            <person name="Schoch C.L."/>
            <person name="Spatafora J.W."/>
            <person name="Crous P.W."/>
            <person name="Kodira C."/>
            <person name="Birren B.W."/>
            <person name="Galagan J.E."/>
            <person name="Torriani S.F."/>
            <person name="McDonald B.A."/>
            <person name="Oliver R.P."/>
        </authorList>
    </citation>
    <scope>NUCLEOTIDE SEQUENCE [LARGE SCALE GENOMIC DNA]</scope>
    <source>
        <strain evidence="2">SN15 / ATCC MYA-4574 / FGSC 10173</strain>
    </source>
</reference>
<accession>Q0U8G1</accession>
<evidence type="ECO:0000313" key="2">
    <source>
        <dbReference type="Proteomes" id="UP000001055"/>
    </source>
</evidence>